<protein>
    <recommendedName>
        <fullName evidence="2">TolC family protein</fullName>
    </recommendedName>
</protein>
<sequence>MRICASEAEMLIRPLLAGLVLVALGAAGAAAQEAIAPPTPLPLAWCLERAAVANPQVASDVAAADAARERVVPAGALPDPRFGYQATNIPTSSWDFSSTPMSGHQLTLAQKLPFPGLLGNREDAARAGVEAAEGAVRDRERRVAAQVERAWA</sequence>
<accession>X0WYE6</accession>
<dbReference type="Gene3D" id="1.20.1600.10">
    <property type="entry name" value="Outer membrane efflux proteins (OEP)"/>
    <property type="match status" value="1"/>
</dbReference>
<dbReference type="AlphaFoldDB" id="X0WYE6"/>
<reference evidence="1" key="1">
    <citation type="journal article" date="2014" name="Front. Microbiol.">
        <title>High frequency of phylogenetically diverse reductive dehalogenase-homologous genes in deep subseafloor sedimentary metagenomes.</title>
        <authorList>
            <person name="Kawai M."/>
            <person name="Futagami T."/>
            <person name="Toyoda A."/>
            <person name="Takaki Y."/>
            <person name="Nishi S."/>
            <person name="Hori S."/>
            <person name="Arai W."/>
            <person name="Tsubouchi T."/>
            <person name="Morono Y."/>
            <person name="Uchiyama I."/>
            <person name="Ito T."/>
            <person name="Fujiyama A."/>
            <person name="Inagaki F."/>
            <person name="Takami H."/>
        </authorList>
    </citation>
    <scope>NUCLEOTIDE SEQUENCE</scope>
    <source>
        <strain evidence="1">Expedition CK06-06</strain>
    </source>
</reference>
<proteinExistence type="predicted"/>
<organism evidence="1">
    <name type="scientific">marine sediment metagenome</name>
    <dbReference type="NCBI Taxonomy" id="412755"/>
    <lineage>
        <taxon>unclassified sequences</taxon>
        <taxon>metagenomes</taxon>
        <taxon>ecological metagenomes</taxon>
    </lineage>
</organism>
<feature type="non-terminal residue" evidence="1">
    <location>
        <position position="152"/>
    </location>
</feature>
<dbReference type="EMBL" id="BARS01049695">
    <property type="protein sequence ID" value="GAG35740.1"/>
    <property type="molecule type" value="Genomic_DNA"/>
</dbReference>
<evidence type="ECO:0008006" key="2">
    <source>
        <dbReference type="Google" id="ProtNLM"/>
    </source>
</evidence>
<dbReference type="GO" id="GO:0015562">
    <property type="term" value="F:efflux transmembrane transporter activity"/>
    <property type="evidence" value="ECO:0007669"/>
    <property type="project" value="InterPro"/>
</dbReference>
<name>X0WYE6_9ZZZZ</name>
<comment type="caution">
    <text evidence="1">The sequence shown here is derived from an EMBL/GenBank/DDBJ whole genome shotgun (WGS) entry which is preliminary data.</text>
</comment>
<gene>
    <name evidence="1" type="ORF">S01H1_74292</name>
</gene>
<dbReference type="SUPFAM" id="SSF56954">
    <property type="entry name" value="Outer membrane efflux proteins (OEP)"/>
    <property type="match status" value="1"/>
</dbReference>
<evidence type="ECO:0000313" key="1">
    <source>
        <dbReference type="EMBL" id="GAG35740.1"/>
    </source>
</evidence>